<dbReference type="PANTHER" id="PTHR24173">
    <property type="entry name" value="ANKYRIN REPEAT CONTAINING"/>
    <property type="match status" value="1"/>
</dbReference>
<organism evidence="5 6">
    <name type="scientific">Talaromyces rugulosus</name>
    <name type="common">Penicillium rugulosum</name>
    <dbReference type="NCBI Taxonomy" id="121627"/>
    <lineage>
        <taxon>Eukaryota</taxon>
        <taxon>Fungi</taxon>
        <taxon>Dikarya</taxon>
        <taxon>Ascomycota</taxon>
        <taxon>Pezizomycotina</taxon>
        <taxon>Eurotiomycetes</taxon>
        <taxon>Eurotiomycetidae</taxon>
        <taxon>Eurotiales</taxon>
        <taxon>Trichocomaceae</taxon>
        <taxon>Talaromyces</taxon>
        <taxon>Talaromyces sect. Islandici</taxon>
    </lineage>
</organism>
<evidence type="ECO:0000313" key="6">
    <source>
        <dbReference type="Proteomes" id="UP000509510"/>
    </source>
</evidence>
<evidence type="ECO:0000256" key="4">
    <source>
        <dbReference type="SAM" id="MobiDB-lite"/>
    </source>
</evidence>
<dbReference type="SMART" id="SM00248">
    <property type="entry name" value="ANK"/>
    <property type="match status" value="4"/>
</dbReference>
<evidence type="ECO:0000256" key="1">
    <source>
        <dbReference type="ARBA" id="ARBA00022737"/>
    </source>
</evidence>
<keyword evidence="6" id="KW-1185">Reference proteome</keyword>
<feature type="repeat" description="ANK" evidence="3">
    <location>
        <begin position="46"/>
        <end position="72"/>
    </location>
</feature>
<feature type="region of interest" description="Disordered" evidence="4">
    <location>
        <begin position="282"/>
        <end position="316"/>
    </location>
</feature>
<dbReference type="InterPro" id="IPR036770">
    <property type="entry name" value="Ankyrin_rpt-contain_sf"/>
</dbReference>
<evidence type="ECO:0000256" key="2">
    <source>
        <dbReference type="ARBA" id="ARBA00023043"/>
    </source>
</evidence>
<dbReference type="Gene3D" id="1.25.40.20">
    <property type="entry name" value="Ankyrin repeat-containing domain"/>
    <property type="match status" value="2"/>
</dbReference>
<dbReference type="OrthoDB" id="20872at2759"/>
<dbReference type="InterPro" id="IPR002110">
    <property type="entry name" value="Ankyrin_rpt"/>
</dbReference>
<feature type="compositionally biased region" description="Low complexity" evidence="4">
    <location>
        <begin position="282"/>
        <end position="294"/>
    </location>
</feature>
<dbReference type="PANTHER" id="PTHR24173:SF74">
    <property type="entry name" value="ANKYRIN REPEAT DOMAIN-CONTAINING PROTEIN 16"/>
    <property type="match status" value="1"/>
</dbReference>
<dbReference type="Pfam" id="PF13857">
    <property type="entry name" value="Ank_5"/>
    <property type="match status" value="1"/>
</dbReference>
<dbReference type="SUPFAM" id="SSF48403">
    <property type="entry name" value="Ankyrin repeat"/>
    <property type="match status" value="1"/>
</dbReference>
<dbReference type="PROSITE" id="PS50297">
    <property type="entry name" value="ANK_REP_REGION"/>
    <property type="match status" value="3"/>
</dbReference>
<feature type="repeat" description="ANK" evidence="3">
    <location>
        <begin position="198"/>
        <end position="230"/>
    </location>
</feature>
<dbReference type="Pfam" id="PF12796">
    <property type="entry name" value="Ank_2"/>
    <property type="match status" value="1"/>
</dbReference>
<reference evidence="6" key="1">
    <citation type="submission" date="2020-06" db="EMBL/GenBank/DDBJ databases">
        <title>A chromosome-scale genome assembly of Talaromyces rugulosus W13939.</title>
        <authorList>
            <person name="Wang B."/>
            <person name="Guo L."/>
            <person name="Ye K."/>
            <person name="Wang L."/>
        </authorList>
    </citation>
    <scope>NUCLEOTIDE SEQUENCE [LARGE SCALE GENOMIC DNA]</scope>
    <source>
        <strain evidence="6">W13939</strain>
    </source>
</reference>
<proteinExistence type="predicted"/>
<dbReference type="EMBL" id="CP055903">
    <property type="protein sequence ID" value="QKX63930.1"/>
    <property type="molecule type" value="Genomic_DNA"/>
</dbReference>
<dbReference type="PROSITE" id="PS50088">
    <property type="entry name" value="ANK_REPEAT"/>
    <property type="match status" value="3"/>
</dbReference>
<evidence type="ECO:0000313" key="5">
    <source>
        <dbReference type="EMBL" id="QKX63930.1"/>
    </source>
</evidence>
<dbReference type="AlphaFoldDB" id="A0A7H8RBV5"/>
<protein>
    <submittedName>
        <fullName evidence="5">Uncharacterized protein</fullName>
    </submittedName>
</protein>
<dbReference type="Pfam" id="PF00023">
    <property type="entry name" value="Ank"/>
    <property type="match status" value="1"/>
</dbReference>
<dbReference type="Proteomes" id="UP000509510">
    <property type="component" value="Chromosome VI"/>
</dbReference>
<dbReference type="RefSeq" id="XP_035350104.1">
    <property type="nucleotide sequence ID" value="XM_035494211.1"/>
</dbReference>
<keyword evidence="2 3" id="KW-0040">ANK repeat</keyword>
<evidence type="ECO:0000256" key="3">
    <source>
        <dbReference type="PROSITE-ProRule" id="PRU00023"/>
    </source>
</evidence>
<feature type="repeat" description="ANK" evidence="3">
    <location>
        <begin position="94"/>
        <end position="114"/>
    </location>
</feature>
<dbReference type="KEGG" id="trg:TRUGW13939_11102"/>
<keyword evidence="1" id="KW-0677">Repeat</keyword>
<accession>A0A7H8RBV5</accession>
<gene>
    <name evidence="5" type="ORF">TRUGW13939_11102</name>
</gene>
<dbReference type="GeneID" id="55998581"/>
<name>A0A7H8RBV5_TALRU</name>
<sequence length="352" mass="37214">MKSQCAVELDVPVRLRRAILQNDVLLVKRIVKNNRRSLENPDFADKSNTSLHLAAVKGHVDIVKLLISFGHDSCKPLIDPTGYDAAPGIALNTDGSTPLHLAAAHSHARCVQVLCESFPHITNARNYEGKTALMLAAQGSNPGHAPVVLNTVHMAGTTTTAATTAGTTRPRAVSSEEDTATITTLLDHGAAVGVTDLAGNTALHHASAWGNLKAVRILLAAGAPPFVRNRANHTPFEYSITKQAAQYFQSIIVEFGKQQQGQGQGQDSGGGLQLNTAAAAAASDAAPADEPWSATSVQSLKSKSPFAKGMSPSKGGLRLVIDTENNELADIEDDDVPFTARKVSIEEQRLKS</sequence>